<keyword evidence="3" id="KW-0663">Pyridoxal phosphate</keyword>
<dbReference type="GO" id="GO:0030378">
    <property type="term" value="F:serine racemase activity"/>
    <property type="evidence" value="ECO:0007669"/>
    <property type="project" value="TreeGrafter"/>
</dbReference>
<name>A0A382M2Y6_9ZZZZ</name>
<evidence type="ECO:0000256" key="2">
    <source>
        <dbReference type="ARBA" id="ARBA00010869"/>
    </source>
</evidence>
<evidence type="ECO:0000256" key="1">
    <source>
        <dbReference type="ARBA" id="ARBA00001933"/>
    </source>
</evidence>
<dbReference type="Gene3D" id="3.40.50.1100">
    <property type="match status" value="2"/>
</dbReference>
<dbReference type="InterPro" id="IPR001926">
    <property type="entry name" value="TrpB-like_PALP"/>
</dbReference>
<evidence type="ECO:0000256" key="4">
    <source>
        <dbReference type="ARBA" id="ARBA00023239"/>
    </source>
</evidence>
<organism evidence="6">
    <name type="scientific">marine metagenome</name>
    <dbReference type="NCBI Taxonomy" id="408172"/>
    <lineage>
        <taxon>unclassified sequences</taxon>
        <taxon>metagenomes</taxon>
        <taxon>ecological metagenomes</taxon>
    </lineage>
</organism>
<dbReference type="SUPFAM" id="SSF53686">
    <property type="entry name" value="Tryptophan synthase beta subunit-like PLP-dependent enzymes"/>
    <property type="match status" value="1"/>
</dbReference>
<gene>
    <name evidence="6" type="ORF">METZ01_LOCUS294405</name>
</gene>
<dbReference type="EMBL" id="UINC01089995">
    <property type="protein sequence ID" value="SVC41551.1"/>
    <property type="molecule type" value="Genomic_DNA"/>
</dbReference>
<accession>A0A382M2Y6</accession>
<comment type="similarity">
    <text evidence="2">Belongs to the serine/threonine dehydratase family.</text>
</comment>
<feature type="non-terminal residue" evidence="6">
    <location>
        <position position="115"/>
    </location>
</feature>
<protein>
    <recommendedName>
        <fullName evidence="5">Tryptophan synthase beta chain-like PALP domain-containing protein</fullName>
    </recommendedName>
</protein>
<dbReference type="InterPro" id="IPR036052">
    <property type="entry name" value="TrpB-like_PALP_sf"/>
</dbReference>
<dbReference type="Pfam" id="PF00291">
    <property type="entry name" value="PALP"/>
    <property type="match status" value="1"/>
</dbReference>
<dbReference type="GO" id="GO:0070179">
    <property type="term" value="P:D-serine biosynthetic process"/>
    <property type="evidence" value="ECO:0007669"/>
    <property type="project" value="TreeGrafter"/>
</dbReference>
<dbReference type="GO" id="GO:0000287">
    <property type="term" value="F:magnesium ion binding"/>
    <property type="evidence" value="ECO:0007669"/>
    <property type="project" value="TreeGrafter"/>
</dbReference>
<dbReference type="AlphaFoldDB" id="A0A382M2Y6"/>
<sequence>MTNTVRLKAIRAAAGRIQGIVHRTPLIDVSEKAQGSLILKCENLQVAGAFKIRGAYNTIVQVTQEYPGRGVITYSSGNHAQAVAYAARHLQIPAVVVMPKTAPRIKVDGARSYGA</sequence>
<dbReference type="FunFam" id="3.40.50.1100:FF:000005">
    <property type="entry name" value="Threonine dehydratase catabolic"/>
    <property type="match status" value="1"/>
</dbReference>
<dbReference type="GO" id="GO:0030170">
    <property type="term" value="F:pyridoxal phosphate binding"/>
    <property type="evidence" value="ECO:0007669"/>
    <property type="project" value="TreeGrafter"/>
</dbReference>
<dbReference type="GO" id="GO:0005524">
    <property type="term" value="F:ATP binding"/>
    <property type="evidence" value="ECO:0007669"/>
    <property type="project" value="TreeGrafter"/>
</dbReference>
<dbReference type="GO" id="GO:0003941">
    <property type="term" value="F:L-serine ammonia-lyase activity"/>
    <property type="evidence" value="ECO:0007669"/>
    <property type="project" value="TreeGrafter"/>
</dbReference>
<feature type="domain" description="Tryptophan synthase beta chain-like PALP" evidence="5">
    <location>
        <begin position="19"/>
        <end position="115"/>
    </location>
</feature>
<dbReference type="PANTHER" id="PTHR43050:SF1">
    <property type="entry name" value="SERINE RACEMASE"/>
    <property type="match status" value="1"/>
</dbReference>
<evidence type="ECO:0000259" key="5">
    <source>
        <dbReference type="Pfam" id="PF00291"/>
    </source>
</evidence>
<comment type="cofactor">
    <cofactor evidence="1">
        <name>pyridoxal 5'-phosphate</name>
        <dbReference type="ChEBI" id="CHEBI:597326"/>
    </cofactor>
</comment>
<evidence type="ECO:0000256" key="3">
    <source>
        <dbReference type="ARBA" id="ARBA00022898"/>
    </source>
</evidence>
<dbReference type="PANTHER" id="PTHR43050">
    <property type="entry name" value="SERINE / THREONINE RACEMASE FAMILY MEMBER"/>
    <property type="match status" value="1"/>
</dbReference>
<keyword evidence="4" id="KW-0456">Lyase</keyword>
<dbReference type="GO" id="GO:0018114">
    <property type="term" value="F:threonine racemase activity"/>
    <property type="evidence" value="ECO:0007669"/>
    <property type="project" value="TreeGrafter"/>
</dbReference>
<evidence type="ECO:0000313" key="6">
    <source>
        <dbReference type="EMBL" id="SVC41551.1"/>
    </source>
</evidence>
<reference evidence="6" key="1">
    <citation type="submission" date="2018-05" db="EMBL/GenBank/DDBJ databases">
        <authorList>
            <person name="Lanie J.A."/>
            <person name="Ng W.-L."/>
            <person name="Kazmierczak K.M."/>
            <person name="Andrzejewski T.M."/>
            <person name="Davidsen T.M."/>
            <person name="Wayne K.J."/>
            <person name="Tettelin H."/>
            <person name="Glass J.I."/>
            <person name="Rusch D."/>
            <person name="Podicherti R."/>
            <person name="Tsui H.-C.T."/>
            <person name="Winkler M.E."/>
        </authorList>
    </citation>
    <scope>NUCLEOTIDE SEQUENCE</scope>
</reference>
<proteinExistence type="inferred from homology"/>